<comment type="function">
    <text evidence="2">Antitoxin component of a type II toxin-antitoxin (TA) system.</text>
</comment>
<keyword evidence="6" id="KW-1185">Reference proteome</keyword>
<dbReference type="InterPro" id="IPR036165">
    <property type="entry name" value="YefM-like_sf"/>
</dbReference>
<dbReference type="Proteomes" id="UP001595190">
    <property type="component" value="Unassembled WGS sequence"/>
</dbReference>
<name>A0ABV3PKA1_9HYPH</name>
<accession>A0ABV3PKA1</accession>
<dbReference type="NCBIfam" id="TIGR01552">
    <property type="entry name" value="phd_fam"/>
    <property type="match status" value="1"/>
</dbReference>
<dbReference type="EMBL" id="JBHGPK010000002">
    <property type="protein sequence ID" value="MFC2249780.1"/>
    <property type="molecule type" value="Genomic_DNA"/>
</dbReference>
<evidence type="ECO:0000256" key="2">
    <source>
        <dbReference type="RuleBase" id="RU362080"/>
    </source>
</evidence>
<evidence type="ECO:0000313" key="5">
    <source>
        <dbReference type="EMBL" id="MFC2249780.1"/>
    </source>
</evidence>
<dbReference type="EMBL" id="JBFNQD010000003">
    <property type="protein sequence ID" value="MEW9306067.1"/>
    <property type="molecule type" value="Genomic_DNA"/>
</dbReference>
<feature type="region of interest" description="Disordered" evidence="3">
    <location>
        <begin position="1"/>
        <end position="24"/>
    </location>
</feature>
<evidence type="ECO:0000256" key="3">
    <source>
        <dbReference type="SAM" id="MobiDB-lite"/>
    </source>
</evidence>
<reference evidence="5 7" key="2">
    <citation type="submission" date="2024-09" db="EMBL/GenBank/DDBJ databases">
        <title>Description of Labrys sedimenti sp. nov., isolated from a diclofenac-degrading enrichment culture, and genome-based reclassification of Labrys portucalensis as a later heterotypic synonym of Labrys neptuniae.</title>
        <authorList>
            <person name="Tancsics A."/>
            <person name="Csepanyi A."/>
        </authorList>
    </citation>
    <scope>NUCLEOTIDE SEQUENCE [LARGE SCALE GENOMIC DNA]</scope>
    <source>
        <strain evidence="5 7">LMG 23412</strain>
    </source>
</reference>
<reference evidence="4 6" key="1">
    <citation type="submission" date="2024-07" db="EMBL/GenBank/DDBJ databases">
        <title>Description of Labrys sedimenti sp. nov., isolated from a diclofenac-degrading enrichment culture.</title>
        <authorList>
            <person name="Tancsics A."/>
            <person name="Csepanyi A."/>
        </authorList>
    </citation>
    <scope>NUCLEOTIDE SEQUENCE [LARGE SCALE GENOMIC DNA]</scope>
    <source>
        <strain evidence="4 6">LMG 23578</strain>
    </source>
</reference>
<evidence type="ECO:0000313" key="4">
    <source>
        <dbReference type="EMBL" id="MEW9306067.1"/>
    </source>
</evidence>
<proteinExistence type="inferred from homology"/>
<dbReference type="RefSeq" id="WP_068287089.1">
    <property type="nucleotide sequence ID" value="NZ_JAVSCS010000004.1"/>
</dbReference>
<evidence type="ECO:0000313" key="7">
    <source>
        <dbReference type="Proteomes" id="UP001595190"/>
    </source>
</evidence>
<dbReference type="Pfam" id="PF02604">
    <property type="entry name" value="PhdYeFM_antitox"/>
    <property type="match status" value="1"/>
</dbReference>
<evidence type="ECO:0000313" key="6">
    <source>
        <dbReference type="Proteomes" id="UP001555786"/>
    </source>
</evidence>
<gene>
    <name evidence="4" type="ORF">ABXS05_10995</name>
    <name evidence="5" type="ORF">ACETRX_09170</name>
</gene>
<comment type="similarity">
    <text evidence="1 2">Belongs to the phD/YefM antitoxin family.</text>
</comment>
<protein>
    <recommendedName>
        <fullName evidence="2">Antitoxin</fullName>
    </recommendedName>
</protein>
<sequence length="84" mass="9832">MKHMSSREFNHDIGKAKRAAEEGPLVITDRGKPAFVLLKHEEYQRLVGEEPSIVDLLRQDEPEADFDFEPPRLREIVRRETVFD</sequence>
<feature type="compositionally biased region" description="Basic and acidic residues" evidence="3">
    <location>
        <begin position="1"/>
        <end position="21"/>
    </location>
</feature>
<dbReference type="Gene3D" id="3.40.1620.10">
    <property type="entry name" value="YefM-like domain"/>
    <property type="match status" value="1"/>
</dbReference>
<comment type="caution">
    <text evidence="4">The sequence shown here is derived from an EMBL/GenBank/DDBJ whole genome shotgun (WGS) entry which is preliminary data.</text>
</comment>
<dbReference type="SUPFAM" id="SSF143120">
    <property type="entry name" value="YefM-like"/>
    <property type="match status" value="1"/>
</dbReference>
<organism evidence="4 6">
    <name type="scientific">Labrys neptuniae</name>
    <dbReference type="NCBI Taxonomy" id="376174"/>
    <lineage>
        <taxon>Bacteria</taxon>
        <taxon>Pseudomonadati</taxon>
        <taxon>Pseudomonadota</taxon>
        <taxon>Alphaproteobacteria</taxon>
        <taxon>Hyphomicrobiales</taxon>
        <taxon>Xanthobacteraceae</taxon>
        <taxon>Labrys</taxon>
    </lineage>
</organism>
<dbReference type="InterPro" id="IPR006442">
    <property type="entry name" value="Antitoxin_Phd/YefM"/>
</dbReference>
<evidence type="ECO:0000256" key="1">
    <source>
        <dbReference type="ARBA" id="ARBA00009981"/>
    </source>
</evidence>
<dbReference type="Proteomes" id="UP001555786">
    <property type="component" value="Unassembled WGS sequence"/>
</dbReference>